<dbReference type="EMBL" id="FQTU01000015">
    <property type="protein sequence ID" value="SHF12584.1"/>
    <property type="molecule type" value="Genomic_DNA"/>
</dbReference>
<dbReference type="AlphaFoldDB" id="A0A1M4Z3F4"/>
<sequence length="100" mass="11244">MMSRYFSGRGFDGFSSWCSGAFGGRFPFGGILMMIFFVVLAAAAVYLLLKNSKSIGVSNKNASVKKDTDYFVNLLKESYIKGELTDEEFEQKVKKLRDNE</sequence>
<keyword evidence="1" id="KW-0472">Membrane</keyword>
<name>A0A1M4Z3F4_9FIRM</name>
<keyword evidence="1" id="KW-0812">Transmembrane</keyword>
<evidence type="ECO:0000313" key="3">
    <source>
        <dbReference type="Proteomes" id="UP000184251"/>
    </source>
</evidence>
<organism evidence="2 3">
    <name type="scientific">Alkalibacter saccharofermentans DSM 14828</name>
    <dbReference type="NCBI Taxonomy" id="1120975"/>
    <lineage>
        <taxon>Bacteria</taxon>
        <taxon>Bacillati</taxon>
        <taxon>Bacillota</taxon>
        <taxon>Clostridia</taxon>
        <taxon>Eubacteriales</taxon>
        <taxon>Eubacteriaceae</taxon>
        <taxon>Alkalibacter</taxon>
    </lineage>
</organism>
<dbReference type="Proteomes" id="UP000184251">
    <property type="component" value="Unassembled WGS sequence"/>
</dbReference>
<protein>
    <submittedName>
        <fullName evidence="2">Uncharacterized membrane protein</fullName>
    </submittedName>
</protein>
<gene>
    <name evidence="2" type="ORF">SAMN02746064_01935</name>
</gene>
<evidence type="ECO:0000313" key="2">
    <source>
        <dbReference type="EMBL" id="SHF12584.1"/>
    </source>
</evidence>
<keyword evidence="1" id="KW-1133">Transmembrane helix</keyword>
<accession>A0A1M4Z3F4</accession>
<proteinExistence type="predicted"/>
<reference evidence="2 3" key="1">
    <citation type="submission" date="2016-11" db="EMBL/GenBank/DDBJ databases">
        <authorList>
            <person name="Jaros S."/>
            <person name="Januszkiewicz K."/>
            <person name="Wedrychowicz H."/>
        </authorList>
    </citation>
    <scope>NUCLEOTIDE SEQUENCE [LARGE SCALE GENOMIC DNA]</scope>
    <source>
        <strain evidence="2 3">DSM 14828</strain>
    </source>
</reference>
<feature type="transmembrane region" description="Helical" evidence="1">
    <location>
        <begin position="26"/>
        <end position="49"/>
    </location>
</feature>
<keyword evidence="3" id="KW-1185">Reference proteome</keyword>
<dbReference type="STRING" id="1120975.SAMN02746064_01935"/>
<evidence type="ECO:0000256" key="1">
    <source>
        <dbReference type="SAM" id="Phobius"/>
    </source>
</evidence>